<dbReference type="RefSeq" id="WP_188985376.1">
    <property type="nucleotide sequence ID" value="NZ_BAAAHC010000024.1"/>
</dbReference>
<evidence type="ECO:0000313" key="11">
    <source>
        <dbReference type="EMBL" id="GGI72234.1"/>
    </source>
</evidence>
<reference evidence="11 12" key="1">
    <citation type="journal article" date="2014" name="Int. J. Syst. Evol. Microbiol.">
        <title>Complete genome sequence of Corynebacterium casei LMG S-19264T (=DSM 44701T), isolated from a smear-ripened cheese.</title>
        <authorList>
            <consortium name="US DOE Joint Genome Institute (JGI-PGF)"/>
            <person name="Walter F."/>
            <person name="Albersmeier A."/>
            <person name="Kalinowski J."/>
            <person name="Ruckert C."/>
        </authorList>
    </citation>
    <scope>NUCLEOTIDE SEQUENCE [LARGE SCALE GENOMIC DNA]</scope>
    <source>
        <strain evidence="11 12">CGMCC 4.7206</strain>
    </source>
</reference>
<name>A0A917N778_9PSEU</name>
<feature type="transmembrane region" description="Helical" evidence="8">
    <location>
        <begin position="86"/>
        <end position="105"/>
    </location>
</feature>
<evidence type="ECO:0000313" key="13">
    <source>
        <dbReference type="Proteomes" id="UP001500220"/>
    </source>
</evidence>
<evidence type="ECO:0000313" key="10">
    <source>
        <dbReference type="EMBL" id="GAA0539288.1"/>
    </source>
</evidence>
<reference evidence="11" key="3">
    <citation type="submission" date="2020-09" db="EMBL/GenBank/DDBJ databases">
        <authorList>
            <person name="Sun Q."/>
            <person name="Zhou Y."/>
        </authorList>
    </citation>
    <scope>NUCLEOTIDE SEQUENCE</scope>
    <source>
        <strain evidence="11">CGMCC 4.7206</strain>
    </source>
</reference>
<comment type="caution">
    <text evidence="11">The sequence shown here is derived from an EMBL/GenBank/DDBJ whole genome shotgun (WGS) entry which is preliminary data.</text>
</comment>
<sequence length="198" mass="21096">MLPENPLRAAVGMLIAVAVLYGIEFYDLATPAARLDDNGIEPREVDGLDGILWAPLLHFGWPHLMANTLPLLVLGWLVLAGGLRQFVAVTATVWIIGGLGTWLVGAPGVHVGASGVIFGWMVFLLLRGFFQRSFGQILVAVVLFFYWGGMLWGVLPGQPGISWEGHLFGALGGALAAWLVARATRRPGSTNEPGTLAG</sequence>
<dbReference type="GO" id="GO:0016020">
    <property type="term" value="C:membrane"/>
    <property type="evidence" value="ECO:0007669"/>
    <property type="project" value="UniProtKB-SubCell"/>
</dbReference>
<protein>
    <submittedName>
        <fullName evidence="11">Rhomboid family intramembrane serine protease</fullName>
    </submittedName>
</protein>
<evidence type="ECO:0000256" key="8">
    <source>
        <dbReference type="SAM" id="Phobius"/>
    </source>
</evidence>
<feature type="transmembrane region" description="Helical" evidence="8">
    <location>
        <begin position="137"/>
        <end position="155"/>
    </location>
</feature>
<proteinExistence type="inferred from homology"/>
<evidence type="ECO:0000259" key="9">
    <source>
        <dbReference type="Pfam" id="PF01694"/>
    </source>
</evidence>
<evidence type="ECO:0000256" key="7">
    <source>
        <dbReference type="ARBA" id="ARBA00023136"/>
    </source>
</evidence>
<dbReference type="Proteomes" id="UP001500220">
    <property type="component" value="Unassembled WGS sequence"/>
</dbReference>
<dbReference type="PANTHER" id="PTHR43066:SF1">
    <property type="entry name" value="RHOMBOID PROTEIN 2"/>
    <property type="match status" value="1"/>
</dbReference>
<keyword evidence="5" id="KW-0378">Hydrolase</keyword>
<accession>A0A917N778</accession>
<keyword evidence="3 11" id="KW-0645">Protease</keyword>
<evidence type="ECO:0000313" key="12">
    <source>
        <dbReference type="Proteomes" id="UP000597989"/>
    </source>
</evidence>
<feature type="transmembrane region" description="Helical" evidence="8">
    <location>
        <begin position="161"/>
        <end position="181"/>
    </location>
</feature>
<feature type="transmembrane region" description="Helical" evidence="8">
    <location>
        <begin position="111"/>
        <end position="130"/>
    </location>
</feature>
<comment type="subcellular location">
    <subcellularLocation>
        <location evidence="1">Membrane</location>
        <topology evidence="1">Multi-pass membrane protein</topology>
    </subcellularLocation>
</comment>
<keyword evidence="6 8" id="KW-1133">Transmembrane helix</keyword>
<evidence type="ECO:0000256" key="4">
    <source>
        <dbReference type="ARBA" id="ARBA00022692"/>
    </source>
</evidence>
<comment type="similarity">
    <text evidence="2">Belongs to the peptidase S54 family.</text>
</comment>
<evidence type="ECO:0000256" key="6">
    <source>
        <dbReference type="ARBA" id="ARBA00022989"/>
    </source>
</evidence>
<dbReference type="GO" id="GO:0006508">
    <property type="term" value="P:proteolysis"/>
    <property type="evidence" value="ECO:0007669"/>
    <property type="project" value="UniProtKB-KW"/>
</dbReference>
<evidence type="ECO:0000256" key="3">
    <source>
        <dbReference type="ARBA" id="ARBA00022670"/>
    </source>
</evidence>
<reference evidence="10" key="4">
    <citation type="submission" date="2023-12" db="EMBL/GenBank/DDBJ databases">
        <authorList>
            <person name="Sun Q."/>
            <person name="Inoue M."/>
        </authorList>
    </citation>
    <scope>NUCLEOTIDE SEQUENCE</scope>
    <source>
        <strain evidence="10">JCM 10664</strain>
    </source>
</reference>
<keyword evidence="4 8" id="KW-0812">Transmembrane</keyword>
<keyword evidence="13" id="KW-1185">Reference proteome</keyword>
<dbReference type="EMBL" id="BMMT01000001">
    <property type="protein sequence ID" value="GGI72234.1"/>
    <property type="molecule type" value="Genomic_DNA"/>
</dbReference>
<feature type="domain" description="Peptidase S54 rhomboid" evidence="9">
    <location>
        <begin position="52"/>
        <end position="182"/>
    </location>
</feature>
<dbReference type="SUPFAM" id="SSF144091">
    <property type="entry name" value="Rhomboid-like"/>
    <property type="match status" value="1"/>
</dbReference>
<dbReference type="Pfam" id="PF01694">
    <property type="entry name" value="Rhomboid"/>
    <property type="match status" value="1"/>
</dbReference>
<evidence type="ECO:0000256" key="5">
    <source>
        <dbReference type="ARBA" id="ARBA00022801"/>
    </source>
</evidence>
<gene>
    <name evidence="10" type="ORF">GCM10009545_47450</name>
    <name evidence="11" type="ORF">GCM10011581_06480</name>
</gene>
<keyword evidence="7 8" id="KW-0472">Membrane</keyword>
<dbReference type="GO" id="GO:0004252">
    <property type="term" value="F:serine-type endopeptidase activity"/>
    <property type="evidence" value="ECO:0007669"/>
    <property type="project" value="InterPro"/>
</dbReference>
<dbReference type="Gene3D" id="1.20.1540.10">
    <property type="entry name" value="Rhomboid-like"/>
    <property type="match status" value="1"/>
</dbReference>
<dbReference type="PANTHER" id="PTHR43066">
    <property type="entry name" value="RHOMBOID-RELATED PROTEIN"/>
    <property type="match status" value="1"/>
</dbReference>
<dbReference type="EMBL" id="BAAAHC010000024">
    <property type="protein sequence ID" value="GAA0539288.1"/>
    <property type="molecule type" value="Genomic_DNA"/>
</dbReference>
<reference evidence="10 13" key="2">
    <citation type="journal article" date="2019" name="Int. J. Syst. Evol. Microbiol.">
        <title>The Global Catalogue of Microorganisms (GCM) 10K type strain sequencing project: providing services to taxonomists for standard genome sequencing and annotation.</title>
        <authorList>
            <consortium name="The Broad Institute Genomics Platform"/>
            <consortium name="The Broad Institute Genome Sequencing Center for Infectious Disease"/>
            <person name="Wu L."/>
            <person name="Ma J."/>
        </authorList>
    </citation>
    <scope>NUCLEOTIDE SEQUENCE [LARGE SCALE GENOMIC DNA]</scope>
    <source>
        <strain evidence="10 13">JCM 10664</strain>
    </source>
</reference>
<dbReference type="InterPro" id="IPR035952">
    <property type="entry name" value="Rhomboid-like_sf"/>
</dbReference>
<evidence type="ECO:0000256" key="2">
    <source>
        <dbReference type="ARBA" id="ARBA00009045"/>
    </source>
</evidence>
<evidence type="ECO:0000256" key="1">
    <source>
        <dbReference type="ARBA" id="ARBA00004141"/>
    </source>
</evidence>
<dbReference type="AlphaFoldDB" id="A0A917N778"/>
<dbReference type="Proteomes" id="UP000597989">
    <property type="component" value="Unassembled WGS sequence"/>
</dbReference>
<feature type="transmembrane region" description="Helical" evidence="8">
    <location>
        <begin position="7"/>
        <end position="26"/>
    </location>
</feature>
<dbReference type="InterPro" id="IPR022764">
    <property type="entry name" value="Peptidase_S54_rhomboid_dom"/>
</dbReference>
<feature type="transmembrane region" description="Helical" evidence="8">
    <location>
        <begin position="59"/>
        <end position="79"/>
    </location>
</feature>
<organism evidence="11 12">
    <name type="scientific">Saccharopolyspora thermophila</name>
    <dbReference type="NCBI Taxonomy" id="89367"/>
    <lineage>
        <taxon>Bacteria</taxon>
        <taxon>Bacillati</taxon>
        <taxon>Actinomycetota</taxon>
        <taxon>Actinomycetes</taxon>
        <taxon>Pseudonocardiales</taxon>
        <taxon>Pseudonocardiaceae</taxon>
        <taxon>Saccharopolyspora</taxon>
    </lineage>
</organism>